<name>A0AAV6TGE7_9ARAC</name>
<feature type="non-terminal residue" evidence="1">
    <location>
        <position position="111"/>
    </location>
</feature>
<sequence>MPGGLLFFIQDSAASEDLDQITQPPLNDNHSVNSVGSVLSSELQTEVAESCDSLGSSECSSLGPDLDNLLRADFPLLIDGKLKSGTPYLFLTRVWSFAMHYLGDGRGIVVE</sequence>
<proteinExistence type="predicted"/>
<dbReference type="AlphaFoldDB" id="A0AAV6TGE7"/>
<evidence type="ECO:0000313" key="1">
    <source>
        <dbReference type="EMBL" id="KAG8170646.1"/>
    </source>
</evidence>
<keyword evidence="2" id="KW-1185">Reference proteome</keyword>
<dbReference type="Proteomes" id="UP000827092">
    <property type="component" value="Unassembled WGS sequence"/>
</dbReference>
<comment type="caution">
    <text evidence="1">The sequence shown here is derived from an EMBL/GenBank/DDBJ whole genome shotgun (WGS) entry which is preliminary data.</text>
</comment>
<protein>
    <submittedName>
        <fullName evidence="1">Uncharacterized protein</fullName>
    </submittedName>
</protein>
<gene>
    <name evidence="1" type="ORF">JTE90_028620</name>
</gene>
<organism evidence="1 2">
    <name type="scientific">Oedothorax gibbosus</name>
    <dbReference type="NCBI Taxonomy" id="931172"/>
    <lineage>
        <taxon>Eukaryota</taxon>
        <taxon>Metazoa</taxon>
        <taxon>Ecdysozoa</taxon>
        <taxon>Arthropoda</taxon>
        <taxon>Chelicerata</taxon>
        <taxon>Arachnida</taxon>
        <taxon>Araneae</taxon>
        <taxon>Araneomorphae</taxon>
        <taxon>Entelegynae</taxon>
        <taxon>Araneoidea</taxon>
        <taxon>Linyphiidae</taxon>
        <taxon>Erigoninae</taxon>
        <taxon>Oedothorax</taxon>
    </lineage>
</organism>
<reference evidence="1 2" key="1">
    <citation type="journal article" date="2022" name="Nat. Ecol. Evol.">
        <title>A masculinizing supergene underlies an exaggerated male reproductive morph in a spider.</title>
        <authorList>
            <person name="Hendrickx F."/>
            <person name="De Corte Z."/>
            <person name="Sonet G."/>
            <person name="Van Belleghem S.M."/>
            <person name="Kostlbacher S."/>
            <person name="Vangestel C."/>
        </authorList>
    </citation>
    <scope>NUCLEOTIDE SEQUENCE [LARGE SCALE GENOMIC DNA]</scope>
    <source>
        <strain evidence="1">W744_W776</strain>
    </source>
</reference>
<dbReference type="EMBL" id="JAFNEN010005091">
    <property type="protein sequence ID" value="KAG8170646.1"/>
    <property type="molecule type" value="Genomic_DNA"/>
</dbReference>
<accession>A0AAV6TGE7</accession>
<evidence type="ECO:0000313" key="2">
    <source>
        <dbReference type="Proteomes" id="UP000827092"/>
    </source>
</evidence>